<accession>A0A815RY29</accession>
<protein>
    <submittedName>
        <fullName evidence="2">Uncharacterized protein</fullName>
    </submittedName>
</protein>
<reference evidence="2" key="1">
    <citation type="submission" date="2021-02" db="EMBL/GenBank/DDBJ databases">
        <authorList>
            <person name="Nowell W R."/>
        </authorList>
    </citation>
    <scope>NUCLEOTIDE SEQUENCE</scope>
</reference>
<dbReference type="EMBL" id="CAJNOU010005639">
    <property type="protein sequence ID" value="CAF1484184.1"/>
    <property type="molecule type" value="Genomic_DNA"/>
</dbReference>
<keyword evidence="1" id="KW-0812">Transmembrane</keyword>
<comment type="caution">
    <text evidence="2">The sequence shown here is derived from an EMBL/GenBank/DDBJ whole genome shotgun (WGS) entry which is preliminary data.</text>
</comment>
<proteinExistence type="predicted"/>
<keyword evidence="1" id="KW-1133">Transmembrane helix</keyword>
<evidence type="ECO:0000313" key="2">
    <source>
        <dbReference type="EMBL" id="CAF1484184.1"/>
    </source>
</evidence>
<sequence length="87" mass="9644">MASYEEIYMDLNTVRPIQSMKRTGKLPPSNWTLFSKIFLGTVAALMLGGATAGIVLATYIAVQDAQTTTTSTITSKKKIIHFSEFYY</sequence>
<name>A0A815RY29_9BILA</name>
<keyword evidence="1" id="KW-0472">Membrane</keyword>
<gene>
    <name evidence="2" type="ORF">SEV965_LOCUS35252</name>
</gene>
<feature type="transmembrane region" description="Helical" evidence="1">
    <location>
        <begin position="37"/>
        <end position="62"/>
    </location>
</feature>
<organism evidence="2 3">
    <name type="scientific">Rotaria sordida</name>
    <dbReference type="NCBI Taxonomy" id="392033"/>
    <lineage>
        <taxon>Eukaryota</taxon>
        <taxon>Metazoa</taxon>
        <taxon>Spiralia</taxon>
        <taxon>Gnathifera</taxon>
        <taxon>Rotifera</taxon>
        <taxon>Eurotatoria</taxon>
        <taxon>Bdelloidea</taxon>
        <taxon>Philodinida</taxon>
        <taxon>Philodinidae</taxon>
        <taxon>Rotaria</taxon>
    </lineage>
</organism>
<dbReference type="AlphaFoldDB" id="A0A815RY29"/>
<evidence type="ECO:0000313" key="3">
    <source>
        <dbReference type="Proteomes" id="UP000663889"/>
    </source>
</evidence>
<dbReference type="Proteomes" id="UP000663889">
    <property type="component" value="Unassembled WGS sequence"/>
</dbReference>
<evidence type="ECO:0000256" key="1">
    <source>
        <dbReference type="SAM" id="Phobius"/>
    </source>
</evidence>